<dbReference type="EMBL" id="JAAMFK010000004">
    <property type="protein sequence ID" value="MBS9338847.1"/>
    <property type="molecule type" value="Genomic_DNA"/>
</dbReference>
<evidence type="ECO:0000313" key="3">
    <source>
        <dbReference type="Proteomes" id="UP001519504"/>
    </source>
</evidence>
<accession>A0ABS5R3W7</accession>
<keyword evidence="1" id="KW-1133">Transmembrane helix</keyword>
<dbReference type="Proteomes" id="UP001519504">
    <property type="component" value="Unassembled WGS sequence"/>
</dbReference>
<proteinExistence type="predicted"/>
<feature type="transmembrane region" description="Helical" evidence="1">
    <location>
        <begin position="26"/>
        <end position="44"/>
    </location>
</feature>
<keyword evidence="1" id="KW-0812">Transmembrane</keyword>
<sequence>MNEYRLDDYAKQNNSKRHPRNRVASFFKWCVSIALVVTSFFVIYEVHAYQSLSGTYEVVASEDERHASDGLTLHDNNVVTNFTPEIDWCEGKFHLKGDFVVFRLNGVRYNGYYNKEDKTLAVMIDGKIELFSKTARQNGKEL</sequence>
<organism evidence="2 3">
    <name type="scientific">Fructobacillus broussonetiae</name>
    <dbReference type="NCBI Taxonomy" id="2713173"/>
    <lineage>
        <taxon>Bacteria</taxon>
        <taxon>Bacillati</taxon>
        <taxon>Bacillota</taxon>
        <taxon>Bacilli</taxon>
        <taxon>Lactobacillales</taxon>
        <taxon>Lactobacillaceae</taxon>
        <taxon>Fructobacillus</taxon>
    </lineage>
</organism>
<name>A0ABS5R3W7_9LACO</name>
<protein>
    <submittedName>
        <fullName evidence="2">Uncharacterized protein</fullName>
    </submittedName>
</protein>
<keyword evidence="3" id="KW-1185">Reference proteome</keyword>
<dbReference type="RefSeq" id="WP_213809128.1">
    <property type="nucleotide sequence ID" value="NZ_JAAMFK010000004.1"/>
</dbReference>
<keyword evidence="1" id="KW-0472">Membrane</keyword>
<gene>
    <name evidence="2" type="ORF">G6R29_04310</name>
</gene>
<evidence type="ECO:0000256" key="1">
    <source>
        <dbReference type="SAM" id="Phobius"/>
    </source>
</evidence>
<comment type="caution">
    <text evidence="2">The sequence shown here is derived from an EMBL/GenBank/DDBJ whole genome shotgun (WGS) entry which is preliminary data.</text>
</comment>
<evidence type="ECO:0000313" key="2">
    <source>
        <dbReference type="EMBL" id="MBS9338847.1"/>
    </source>
</evidence>
<reference evidence="2 3" key="1">
    <citation type="submission" date="2020-02" db="EMBL/GenBank/DDBJ databases">
        <title>Fructobacillus sp. isolated from paper mulberry of Taiwan.</title>
        <authorList>
            <person name="Lin S.-T."/>
        </authorList>
    </citation>
    <scope>NUCLEOTIDE SEQUENCE [LARGE SCALE GENOMIC DNA]</scope>
    <source>
        <strain evidence="2 3">M2-14</strain>
    </source>
</reference>